<dbReference type="PROSITE" id="PS50943">
    <property type="entry name" value="HTH_CROC1"/>
    <property type="match status" value="1"/>
</dbReference>
<dbReference type="CDD" id="cd00093">
    <property type="entry name" value="HTH_XRE"/>
    <property type="match status" value="1"/>
</dbReference>
<dbReference type="Proteomes" id="UP001310386">
    <property type="component" value="Unassembled WGS sequence"/>
</dbReference>
<dbReference type="InterPro" id="IPR010982">
    <property type="entry name" value="Lambda_DNA-bd_dom_sf"/>
</dbReference>
<accession>A0ABU5ZK14</accession>
<dbReference type="InterPro" id="IPR050807">
    <property type="entry name" value="TransReg_Diox_bact_type"/>
</dbReference>
<keyword evidence="6" id="KW-1185">Reference proteome</keyword>
<organism evidence="5 6">
    <name type="scientific">Ferviditalea candida</name>
    <dbReference type="NCBI Taxonomy" id="3108399"/>
    <lineage>
        <taxon>Bacteria</taxon>
        <taxon>Bacillati</taxon>
        <taxon>Bacillota</taxon>
        <taxon>Bacilli</taxon>
        <taxon>Bacillales</taxon>
        <taxon>Paenibacillaceae</taxon>
        <taxon>Ferviditalea</taxon>
    </lineage>
</organism>
<dbReference type="PANTHER" id="PTHR46797:SF23">
    <property type="entry name" value="HTH-TYPE TRANSCRIPTIONAL REGULATOR SUTR"/>
    <property type="match status" value="1"/>
</dbReference>
<dbReference type="EMBL" id="JAYJLD010000023">
    <property type="protein sequence ID" value="MEB3102850.1"/>
    <property type="molecule type" value="Genomic_DNA"/>
</dbReference>
<gene>
    <name evidence="5" type="ORF">VF724_14415</name>
</gene>
<dbReference type="RefSeq" id="WP_371754974.1">
    <property type="nucleotide sequence ID" value="NZ_JAYJLD010000023.1"/>
</dbReference>
<proteinExistence type="predicted"/>
<feature type="domain" description="HTH cro/C1-type" evidence="4">
    <location>
        <begin position="12"/>
        <end position="66"/>
    </location>
</feature>
<dbReference type="PANTHER" id="PTHR46797">
    <property type="entry name" value="HTH-TYPE TRANSCRIPTIONAL REGULATOR"/>
    <property type="match status" value="1"/>
</dbReference>
<evidence type="ECO:0000256" key="3">
    <source>
        <dbReference type="ARBA" id="ARBA00023163"/>
    </source>
</evidence>
<comment type="caution">
    <text evidence="5">The sequence shown here is derived from an EMBL/GenBank/DDBJ whole genome shotgun (WGS) entry which is preliminary data.</text>
</comment>
<reference evidence="5" key="1">
    <citation type="submission" date="2023-12" db="EMBL/GenBank/DDBJ databases">
        <title>Fervidustalea candida gen. nov., sp. nov., a novel member of the family Paenibacillaceae isolated from a geothermal area.</title>
        <authorList>
            <person name="Li W.-J."/>
            <person name="Jiao J.-Y."/>
            <person name="Chen Y."/>
        </authorList>
    </citation>
    <scope>NUCLEOTIDE SEQUENCE</scope>
    <source>
        <strain evidence="5">SYSU GA230002</strain>
    </source>
</reference>
<protein>
    <submittedName>
        <fullName evidence="5">Helix-turn-helix transcriptional regulator</fullName>
    </submittedName>
</protein>
<dbReference type="SUPFAM" id="SSF47413">
    <property type="entry name" value="lambda repressor-like DNA-binding domains"/>
    <property type="match status" value="1"/>
</dbReference>
<sequence length="112" mass="13200">MLSIREASGQRIRALREKQGWTQEQLAERAELHPNYIGQIERGLKNVSLENIQKIAAGLRIELSDLFDFEYPDPLRQLQQLTQLLKDCPEEELAFILKHIEHLLQWRKHTDT</sequence>
<keyword evidence="1" id="KW-0805">Transcription regulation</keyword>
<keyword evidence="3" id="KW-0804">Transcription</keyword>
<dbReference type="Pfam" id="PF01381">
    <property type="entry name" value="HTH_3"/>
    <property type="match status" value="1"/>
</dbReference>
<name>A0ABU5ZK14_9BACL</name>
<evidence type="ECO:0000256" key="2">
    <source>
        <dbReference type="ARBA" id="ARBA00023125"/>
    </source>
</evidence>
<evidence type="ECO:0000256" key="1">
    <source>
        <dbReference type="ARBA" id="ARBA00023015"/>
    </source>
</evidence>
<dbReference type="Gene3D" id="1.10.260.40">
    <property type="entry name" value="lambda repressor-like DNA-binding domains"/>
    <property type="match status" value="1"/>
</dbReference>
<dbReference type="SMART" id="SM00530">
    <property type="entry name" value="HTH_XRE"/>
    <property type="match status" value="1"/>
</dbReference>
<dbReference type="InterPro" id="IPR001387">
    <property type="entry name" value="Cro/C1-type_HTH"/>
</dbReference>
<evidence type="ECO:0000313" key="6">
    <source>
        <dbReference type="Proteomes" id="UP001310386"/>
    </source>
</evidence>
<evidence type="ECO:0000259" key="4">
    <source>
        <dbReference type="PROSITE" id="PS50943"/>
    </source>
</evidence>
<keyword evidence="2" id="KW-0238">DNA-binding</keyword>
<evidence type="ECO:0000313" key="5">
    <source>
        <dbReference type="EMBL" id="MEB3102850.1"/>
    </source>
</evidence>